<dbReference type="OrthoDB" id="449052at2759"/>
<evidence type="ECO:0000256" key="1">
    <source>
        <dbReference type="ARBA" id="ARBA00006750"/>
    </source>
</evidence>
<dbReference type="GO" id="GO:0042149">
    <property type="term" value="P:cellular response to glucose starvation"/>
    <property type="evidence" value="ECO:0000318"/>
    <property type="project" value="GO_Central"/>
</dbReference>
<protein>
    <recommendedName>
        <fullName evidence="6">CBS domain-containing protein</fullName>
    </recommendedName>
</protein>
<dbReference type="Proteomes" id="UP000015101">
    <property type="component" value="Unassembled WGS sequence"/>
</dbReference>
<dbReference type="eggNOG" id="KOG1764">
    <property type="taxonomic scope" value="Eukaryota"/>
</dbReference>
<dbReference type="STRING" id="6412.T1FP87"/>
<dbReference type="GO" id="GO:0019901">
    <property type="term" value="F:protein kinase binding"/>
    <property type="evidence" value="ECO:0000318"/>
    <property type="project" value="GO_Central"/>
</dbReference>
<evidence type="ECO:0000256" key="4">
    <source>
        <dbReference type="ARBA" id="ARBA00025878"/>
    </source>
</evidence>
<dbReference type="SUPFAM" id="SSF54631">
    <property type="entry name" value="CBS-domain pair"/>
    <property type="match status" value="2"/>
</dbReference>
<accession>T1FP87</accession>
<sequence length="372" mass="42607">MEGSNVVMEGSVAPQVLVTDEDTNGDKQNLQHFIIWRDRRTDSNVELPQLEHVEMENLDGNADLVFVKFMKAHNCYDLIPTSAKLLIFDTELGVKKALLALVWNSLRAAPLWDGKLKKFVGMLTITDFIKILHKYYKNSKDHIHELERHKISTWKEELDNQNKPLITIHPEASLYEAIHFLYQHKIHRLPVVDYQSGNILYILTHKRILRFLYLYVYDLPQPNFMEKSIGELGVGTYKDIITVTHETTLITAITLFVDHRISALPVVDSSGSIIDLYAKFDVFNLAIDKSYDDLNQTIGHSLKERRERIEAVSTCLVTESLSVVMERIVRAEVHRLVVVNASNQVVGVISLSDILHFISSEESILSQRRSST</sequence>
<feature type="domain" description="CBS" evidence="6">
    <location>
        <begin position="161"/>
        <end position="219"/>
    </location>
</feature>
<dbReference type="InterPro" id="IPR046342">
    <property type="entry name" value="CBS_dom_sf"/>
</dbReference>
<dbReference type="GO" id="GO:0005737">
    <property type="term" value="C:cytoplasm"/>
    <property type="evidence" value="ECO:0000318"/>
    <property type="project" value="GO_Central"/>
</dbReference>
<dbReference type="GO" id="GO:0016208">
    <property type="term" value="F:AMP binding"/>
    <property type="evidence" value="ECO:0000318"/>
    <property type="project" value="GO_Central"/>
</dbReference>
<dbReference type="HOGENOM" id="CLU_021740_6_1_1"/>
<dbReference type="GO" id="GO:0043609">
    <property type="term" value="P:regulation of carbon utilization"/>
    <property type="evidence" value="ECO:0000318"/>
    <property type="project" value="GO_Central"/>
</dbReference>
<dbReference type="InParanoid" id="T1FP87"/>
<dbReference type="PROSITE" id="PS51371">
    <property type="entry name" value="CBS"/>
    <property type="match status" value="3"/>
</dbReference>
<feature type="domain" description="CBS" evidence="6">
    <location>
        <begin position="308"/>
        <end position="364"/>
    </location>
</feature>
<dbReference type="EnsemblMetazoa" id="HelroT187315">
    <property type="protein sequence ID" value="HelroP187315"/>
    <property type="gene ID" value="HelroG187315"/>
</dbReference>
<reference evidence="9" key="1">
    <citation type="submission" date="2012-12" db="EMBL/GenBank/DDBJ databases">
        <authorList>
            <person name="Hellsten U."/>
            <person name="Grimwood J."/>
            <person name="Chapman J.A."/>
            <person name="Shapiro H."/>
            <person name="Aerts A."/>
            <person name="Otillar R.P."/>
            <person name="Terry A.Y."/>
            <person name="Boore J.L."/>
            <person name="Simakov O."/>
            <person name="Marletaz F."/>
            <person name="Cho S.-J."/>
            <person name="Edsinger-Gonzales E."/>
            <person name="Havlak P."/>
            <person name="Kuo D.-H."/>
            <person name="Larsson T."/>
            <person name="Lv J."/>
            <person name="Arendt D."/>
            <person name="Savage R."/>
            <person name="Osoegawa K."/>
            <person name="de Jong P."/>
            <person name="Lindberg D.R."/>
            <person name="Seaver E.C."/>
            <person name="Weisblat D.A."/>
            <person name="Putnam N.H."/>
            <person name="Grigoriev I.V."/>
            <person name="Rokhsar D.S."/>
        </authorList>
    </citation>
    <scope>NUCLEOTIDE SEQUENCE</scope>
</reference>
<dbReference type="EMBL" id="KB097269">
    <property type="protein sequence ID" value="ESN97886.1"/>
    <property type="molecule type" value="Genomic_DNA"/>
</dbReference>
<dbReference type="GO" id="GO:0031588">
    <property type="term" value="C:nucleotide-activated protein kinase complex"/>
    <property type="evidence" value="ECO:0000318"/>
    <property type="project" value="GO_Central"/>
</dbReference>
<dbReference type="GO" id="GO:0005634">
    <property type="term" value="C:nucleus"/>
    <property type="evidence" value="ECO:0000318"/>
    <property type="project" value="GO_Central"/>
</dbReference>
<dbReference type="CDD" id="cd04618">
    <property type="entry name" value="CBS_euAMPK_gamma-like_repeat1"/>
    <property type="match status" value="1"/>
</dbReference>
<reference evidence="8" key="3">
    <citation type="submission" date="2015-06" db="UniProtKB">
        <authorList>
            <consortium name="EnsemblMetazoa"/>
        </authorList>
    </citation>
    <scope>IDENTIFICATION</scope>
</reference>
<dbReference type="GO" id="GO:0045722">
    <property type="term" value="P:positive regulation of gluconeogenesis"/>
    <property type="evidence" value="ECO:0000318"/>
    <property type="project" value="GO_Central"/>
</dbReference>
<dbReference type="SMART" id="SM00116">
    <property type="entry name" value="CBS"/>
    <property type="match status" value="4"/>
</dbReference>
<keyword evidence="2" id="KW-0677">Repeat</keyword>
<dbReference type="KEGG" id="hro:HELRODRAFT_187315"/>
<evidence type="ECO:0000256" key="2">
    <source>
        <dbReference type="ARBA" id="ARBA00022737"/>
    </source>
</evidence>
<evidence type="ECO:0000313" key="7">
    <source>
        <dbReference type="EMBL" id="ESN97886.1"/>
    </source>
</evidence>
<dbReference type="GeneID" id="20210634"/>
<dbReference type="InterPro" id="IPR050511">
    <property type="entry name" value="AMPK_gamma/SDS23_families"/>
</dbReference>
<evidence type="ECO:0000259" key="6">
    <source>
        <dbReference type="PROSITE" id="PS51371"/>
    </source>
</evidence>
<evidence type="ECO:0000313" key="9">
    <source>
        <dbReference type="Proteomes" id="UP000015101"/>
    </source>
</evidence>
<dbReference type="EMBL" id="AMQM01006093">
    <property type="status" value="NOT_ANNOTATED_CDS"/>
    <property type="molecule type" value="Genomic_DNA"/>
</dbReference>
<dbReference type="CDD" id="cd04641">
    <property type="entry name" value="CBS_euAMPK_gamma-like_repeat2"/>
    <property type="match status" value="1"/>
</dbReference>
<evidence type="ECO:0000313" key="8">
    <source>
        <dbReference type="EnsemblMetazoa" id="HelroP187315"/>
    </source>
</evidence>
<gene>
    <name evidence="8" type="primary">20210634</name>
    <name evidence="7" type="ORF">HELRODRAFT_187315</name>
</gene>
<feature type="domain" description="CBS" evidence="6">
    <location>
        <begin position="236"/>
        <end position="294"/>
    </location>
</feature>
<dbReference type="PANTHER" id="PTHR13780">
    <property type="entry name" value="AMP-ACTIVATED PROTEIN KINASE, GAMMA REGULATORY SUBUNIT"/>
    <property type="match status" value="1"/>
</dbReference>
<evidence type="ECO:0000256" key="5">
    <source>
        <dbReference type="PROSITE-ProRule" id="PRU00703"/>
    </source>
</evidence>
<dbReference type="InterPro" id="IPR000644">
    <property type="entry name" value="CBS_dom"/>
</dbReference>
<dbReference type="OMA" id="TASIHPF"/>
<dbReference type="GO" id="GO:0006110">
    <property type="term" value="P:regulation of glycolytic process"/>
    <property type="evidence" value="ECO:0000318"/>
    <property type="project" value="GO_Central"/>
</dbReference>
<dbReference type="GO" id="GO:0019887">
    <property type="term" value="F:protein kinase regulator activity"/>
    <property type="evidence" value="ECO:0000318"/>
    <property type="project" value="GO_Central"/>
</dbReference>
<dbReference type="Gene3D" id="3.10.580.10">
    <property type="entry name" value="CBS-domain"/>
    <property type="match status" value="2"/>
</dbReference>
<comment type="similarity">
    <text evidence="1">Belongs to the 5'-AMP-activated protein kinase gamma subunit family.</text>
</comment>
<dbReference type="AlphaFoldDB" id="T1FP87"/>
<dbReference type="CTD" id="20210634"/>
<evidence type="ECO:0000256" key="3">
    <source>
        <dbReference type="ARBA" id="ARBA00023122"/>
    </source>
</evidence>
<keyword evidence="9" id="KW-1185">Reference proteome</keyword>
<organism evidence="8 9">
    <name type="scientific">Helobdella robusta</name>
    <name type="common">Californian leech</name>
    <dbReference type="NCBI Taxonomy" id="6412"/>
    <lineage>
        <taxon>Eukaryota</taxon>
        <taxon>Metazoa</taxon>
        <taxon>Spiralia</taxon>
        <taxon>Lophotrochozoa</taxon>
        <taxon>Annelida</taxon>
        <taxon>Clitellata</taxon>
        <taxon>Hirudinea</taxon>
        <taxon>Rhynchobdellida</taxon>
        <taxon>Glossiphoniidae</taxon>
        <taxon>Helobdella</taxon>
    </lineage>
</organism>
<keyword evidence="3 5" id="KW-0129">CBS domain</keyword>
<name>T1FP87_HELRO</name>
<dbReference type="RefSeq" id="XP_009023961.1">
    <property type="nucleotide sequence ID" value="XM_009025713.1"/>
</dbReference>
<reference evidence="7 9" key="2">
    <citation type="journal article" date="2013" name="Nature">
        <title>Insights into bilaterian evolution from three spiralian genomes.</title>
        <authorList>
            <person name="Simakov O."/>
            <person name="Marletaz F."/>
            <person name="Cho S.J."/>
            <person name="Edsinger-Gonzales E."/>
            <person name="Havlak P."/>
            <person name="Hellsten U."/>
            <person name="Kuo D.H."/>
            <person name="Larsson T."/>
            <person name="Lv J."/>
            <person name="Arendt D."/>
            <person name="Savage R."/>
            <person name="Osoegawa K."/>
            <person name="de Jong P."/>
            <person name="Grimwood J."/>
            <person name="Chapman J.A."/>
            <person name="Shapiro H."/>
            <person name="Aerts A."/>
            <person name="Otillar R.P."/>
            <person name="Terry A.Y."/>
            <person name="Boore J.L."/>
            <person name="Grigoriev I.V."/>
            <person name="Lindberg D.R."/>
            <person name="Seaver E.C."/>
            <person name="Weisblat D.A."/>
            <person name="Putnam N.H."/>
            <person name="Rokhsar D.S."/>
        </authorList>
    </citation>
    <scope>NUCLEOTIDE SEQUENCE</scope>
</reference>
<comment type="subunit">
    <text evidence="4">AMPK is a heterotrimer of an alpha catalytic subunit (PRKAA1 or PRKAA2), a beta (PRKAB1 or PRKAB2) and a gamma non-catalytic subunits (PRKAG1, PRKAG2 or PRKAG3). Interacts with FNIP1 and FNIP2.</text>
</comment>
<dbReference type="Pfam" id="PF00571">
    <property type="entry name" value="CBS"/>
    <property type="match status" value="3"/>
</dbReference>
<dbReference type="PANTHER" id="PTHR13780:SF35">
    <property type="entry name" value="LD22662P"/>
    <property type="match status" value="1"/>
</dbReference>
<proteinExistence type="inferred from homology"/>